<dbReference type="Proteomes" id="UP001396334">
    <property type="component" value="Unassembled WGS sequence"/>
</dbReference>
<comment type="caution">
    <text evidence="2">The sequence shown here is derived from an EMBL/GenBank/DDBJ whole genome shotgun (WGS) entry which is preliminary data.</text>
</comment>
<reference evidence="2 3" key="1">
    <citation type="journal article" date="2024" name="G3 (Bethesda)">
        <title>Genome assembly of Hibiscus sabdariffa L. provides insights into metabolisms of medicinal natural products.</title>
        <authorList>
            <person name="Kim T."/>
        </authorList>
    </citation>
    <scope>NUCLEOTIDE SEQUENCE [LARGE SCALE GENOMIC DNA]</scope>
    <source>
        <strain evidence="2">TK-2024</strain>
        <tissue evidence="2">Old leaves</tissue>
    </source>
</reference>
<proteinExistence type="predicted"/>
<protein>
    <submittedName>
        <fullName evidence="2">Uncharacterized protein</fullName>
    </submittedName>
</protein>
<evidence type="ECO:0000313" key="3">
    <source>
        <dbReference type="Proteomes" id="UP001396334"/>
    </source>
</evidence>
<feature type="region of interest" description="Disordered" evidence="1">
    <location>
        <begin position="63"/>
        <end position="92"/>
    </location>
</feature>
<accession>A0ABR2RZV3</accession>
<evidence type="ECO:0000313" key="2">
    <source>
        <dbReference type="EMBL" id="KAK9018249.1"/>
    </source>
</evidence>
<evidence type="ECO:0000256" key="1">
    <source>
        <dbReference type="SAM" id="MobiDB-lite"/>
    </source>
</evidence>
<gene>
    <name evidence="2" type="ORF">V6N11_001227</name>
</gene>
<organism evidence="2 3">
    <name type="scientific">Hibiscus sabdariffa</name>
    <name type="common">roselle</name>
    <dbReference type="NCBI Taxonomy" id="183260"/>
    <lineage>
        <taxon>Eukaryota</taxon>
        <taxon>Viridiplantae</taxon>
        <taxon>Streptophyta</taxon>
        <taxon>Embryophyta</taxon>
        <taxon>Tracheophyta</taxon>
        <taxon>Spermatophyta</taxon>
        <taxon>Magnoliopsida</taxon>
        <taxon>eudicotyledons</taxon>
        <taxon>Gunneridae</taxon>
        <taxon>Pentapetalae</taxon>
        <taxon>rosids</taxon>
        <taxon>malvids</taxon>
        <taxon>Malvales</taxon>
        <taxon>Malvaceae</taxon>
        <taxon>Malvoideae</taxon>
        <taxon>Hibiscus</taxon>
    </lineage>
</organism>
<keyword evidence="3" id="KW-1185">Reference proteome</keyword>
<dbReference type="EMBL" id="JBBPBN010000019">
    <property type="protein sequence ID" value="KAK9018249.1"/>
    <property type="molecule type" value="Genomic_DNA"/>
</dbReference>
<name>A0ABR2RZV3_9ROSI</name>
<sequence length="130" mass="14286">MKYLGEGSPRGKEGAVLIGLMKSGVKVRESDVSSLERNTCVPEKITPLTEVEDDLRDKRHLAGWYGDEANPGRNQPTSIGHRDQPQCSQKTEGVKASLESGITNALGRNDCWAKHGEIMKSKSEVKRSHV</sequence>